<sequence>MRLIKNIYNALSCLLLLIVLCSCQSPKGETKKIRPNILFCIADDASFPHMGAYGTSWIKTPAFDSVATNGLLFNNAYTPNAKCAPSRACILTGRNSWQLEEAANHACYFPLKFKSIIETLGENGYHAGYTEKGWAPGIALDEEGNRRSLTGKKYSDIKLTPPTTGISTADYAANFSQFLDDKPKDNPFIFWYGSREPHRRFEFMSGAKKGKKEIDEIEKLFSFYPENDSIRHDILDYAYEIEYFDMHLGRMLEDLEDRGELDNTIVIVTADNGMAFPRIKGQAYELSNHLPLAIMWGKGIVNPGRVIDEYVSFTDFAPTFMDVSGVDFDKSGMSEMEGASLVNVFEDKEARQKRAHMLIGKERHDVGRPDDVGYPIRGIVKGDYLYLMNYKNDRWPSGDPFTGYLNCDGSPTKTVILNSWPEEKEFWKMSFGKRFKEELYNIKEDAECTDNLIDNPELSETLASMKSTMIEQLKLQQDPRILGNGEIFDNYSYTSRSHVDFYNRYMGGECMEAKWVNKSDFDTRSFE</sequence>
<name>A0ABV8PPZ1_9FLAO</name>
<dbReference type="InterPro" id="IPR052701">
    <property type="entry name" value="GAG_Ulvan_Degrading_Sulfatases"/>
</dbReference>
<accession>A0ABV8PPZ1</accession>
<evidence type="ECO:0000256" key="1">
    <source>
        <dbReference type="SAM" id="SignalP"/>
    </source>
</evidence>
<protein>
    <submittedName>
        <fullName evidence="3">Sulfatase</fullName>
    </submittedName>
</protein>
<dbReference type="SUPFAM" id="SSF53649">
    <property type="entry name" value="Alkaline phosphatase-like"/>
    <property type="match status" value="1"/>
</dbReference>
<dbReference type="Gene3D" id="3.40.720.10">
    <property type="entry name" value="Alkaline Phosphatase, subunit A"/>
    <property type="match status" value="1"/>
</dbReference>
<evidence type="ECO:0000259" key="2">
    <source>
        <dbReference type="Pfam" id="PF00884"/>
    </source>
</evidence>
<organism evidence="3 4">
    <name type="scientific">Flagellimonas marina</name>
    <dbReference type="NCBI Taxonomy" id="1775168"/>
    <lineage>
        <taxon>Bacteria</taxon>
        <taxon>Pseudomonadati</taxon>
        <taxon>Bacteroidota</taxon>
        <taxon>Flavobacteriia</taxon>
        <taxon>Flavobacteriales</taxon>
        <taxon>Flavobacteriaceae</taxon>
        <taxon>Flagellimonas</taxon>
    </lineage>
</organism>
<feature type="domain" description="Sulfatase N-terminal" evidence="2">
    <location>
        <begin position="35"/>
        <end position="326"/>
    </location>
</feature>
<dbReference type="InterPro" id="IPR017850">
    <property type="entry name" value="Alkaline_phosphatase_core_sf"/>
</dbReference>
<feature type="chain" id="PRO_5045102090" evidence="1">
    <location>
        <begin position="28"/>
        <end position="527"/>
    </location>
</feature>
<comment type="caution">
    <text evidence="3">The sequence shown here is derived from an EMBL/GenBank/DDBJ whole genome shotgun (WGS) entry which is preliminary data.</text>
</comment>
<dbReference type="Pfam" id="PF00884">
    <property type="entry name" value="Sulfatase"/>
    <property type="match status" value="1"/>
</dbReference>
<keyword evidence="4" id="KW-1185">Reference proteome</keyword>
<dbReference type="Proteomes" id="UP001595841">
    <property type="component" value="Unassembled WGS sequence"/>
</dbReference>
<dbReference type="InterPro" id="IPR000917">
    <property type="entry name" value="Sulfatase_N"/>
</dbReference>
<feature type="signal peptide" evidence="1">
    <location>
        <begin position="1"/>
        <end position="27"/>
    </location>
</feature>
<keyword evidence="1" id="KW-0732">Signal</keyword>
<dbReference type="PROSITE" id="PS51257">
    <property type="entry name" value="PROKAR_LIPOPROTEIN"/>
    <property type="match status" value="1"/>
</dbReference>
<proteinExistence type="predicted"/>
<dbReference type="PANTHER" id="PTHR43751:SF1">
    <property type="entry name" value="SULFATASE ATSG-RELATED"/>
    <property type="match status" value="1"/>
</dbReference>
<dbReference type="RefSeq" id="WP_379767668.1">
    <property type="nucleotide sequence ID" value="NZ_JBHSCL010000011.1"/>
</dbReference>
<reference evidence="4" key="1">
    <citation type="journal article" date="2019" name="Int. J. Syst. Evol. Microbiol.">
        <title>The Global Catalogue of Microorganisms (GCM) 10K type strain sequencing project: providing services to taxonomists for standard genome sequencing and annotation.</title>
        <authorList>
            <consortium name="The Broad Institute Genomics Platform"/>
            <consortium name="The Broad Institute Genome Sequencing Center for Infectious Disease"/>
            <person name="Wu L."/>
            <person name="Ma J."/>
        </authorList>
    </citation>
    <scope>NUCLEOTIDE SEQUENCE [LARGE SCALE GENOMIC DNA]</scope>
    <source>
        <strain evidence="4">CGMCC 1.15774</strain>
    </source>
</reference>
<evidence type="ECO:0000313" key="4">
    <source>
        <dbReference type="Proteomes" id="UP001595841"/>
    </source>
</evidence>
<gene>
    <name evidence="3" type="ORF">ACFOWS_17975</name>
</gene>
<dbReference type="PANTHER" id="PTHR43751">
    <property type="entry name" value="SULFATASE"/>
    <property type="match status" value="1"/>
</dbReference>
<dbReference type="EMBL" id="JBHSCL010000011">
    <property type="protein sequence ID" value="MFC4222047.1"/>
    <property type="molecule type" value="Genomic_DNA"/>
</dbReference>
<evidence type="ECO:0000313" key="3">
    <source>
        <dbReference type="EMBL" id="MFC4222047.1"/>
    </source>
</evidence>
<dbReference type="CDD" id="cd16027">
    <property type="entry name" value="SGSH"/>
    <property type="match status" value="1"/>
</dbReference>